<evidence type="ECO:0000256" key="4">
    <source>
        <dbReference type="ARBA" id="ARBA00022989"/>
    </source>
</evidence>
<dbReference type="InterPro" id="IPR050638">
    <property type="entry name" value="AA-Vitamin_Transporters"/>
</dbReference>
<evidence type="ECO:0000256" key="2">
    <source>
        <dbReference type="ARBA" id="ARBA00007362"/>
    </source>
</evidence>
<dbReference type="EMBL" id="CP036275">
    <property type="protein sequence ID" value="QDU38966.1"/>
    <property type="molecule type" value="Genomic_DNA"/>
</dbReference>
<organism evidence="9 10">
    <name type="scientific">Maioricimonas rarisocia</name>
    <dbReference type="NCBI Taxonomy" id="2528026"/>
    <lineage>
        <taxon>Bacteria</taxon>
        <taxon>Pseudomonadati</taxon>
        <taxon>Planctomycetota</taxon>
        <taxon>Planctomycetia</taxon>
        <taxon>Planctomycetales</taxon>
        <taxon>Planctomycetaceae</taxon>
        <taxon>Maioricimonas</taxon>
    </lineage>
</organism>
<feature type="transmembrane region" description="Helical" evidence="7">
    <location>
        <begin position="146"/>
        <end position="169"/>
    </location>
</feature>
<dbReference type="RefSeq" id="WP_197443522.1">
    <property type="nucleotide sequence ID" value="NZ_CP036275.1"/>
</dbReference>
<feature type="compositionally biased region" description="Polar residues" evidence="6">
    <location>
        <begin position="339"/>
        <end position="357"/>
    </location>
</feature>
<name>A0A517Z929_9PLAN</name>
<feature type="transmembrane region" description="Helical" evidence="7">
    <location>
        <begin position="301"/>
        <end position="318"/>
    </location>
</feature>
<sequence length="357" mass="37074">MMESERSVDERPWGLTPATWGILLGVLAAVGYTLTNMALRRVAYRDDLGWALWVSCHKGIPSTIAALVLVGVEWARGHDAALPRGRQLVMLIGTALIMQFGGNVLFQIALSYGGLALTVPLVFATIIVGGAVLGRVMLGEPVGTRMLLAMSVTIVAIFVLSQGAGAASLAMGQRPTGWSTLWAILAACLSGLSYGLCGVVIRRCVTNRMSIAATLLPLSVTGVIGLGATSVALLGPRGVLTTAPEDLLAMVLAGVFNAVAFFAISAAYKRLSVVNVNLINASQCAMAAAAGVLLFAEPLTISLGAGTLLTLLGLFIMASRRPAPPPAETTPRPEEPATQTEDATVTAPQPTVTSQTR</sequence>
<protein>
    <submittedName>
        <fullName evidence="9">EamA-like transporter family protein</fullName>
    </submittedName>
</protein>
<feature type="region of interest" description="Disordered" evidence="6">
    <location>
        <begin position="322"/>
        <end position="357"/>
    </location>
</feature>
<evidence type="ECO:0000256" key="7">
    <source>
        <dbReference type="SAM" id="Phobius"/>
    </source>
</evidence>
<feature type="domain" description="EamA" evidence="8">
    <location>
        <begin position="182"/>
        <end position="317"/>
    </location>
</feature>
<dbReference type="SUPFAM" id="SSF103481">
    <property type="entry name" value="Multidrug resistance efflux transporter EmrE"/>
    <property type="match status" value="2"/>
</dbReference>
<evidence type="ECO:0000256" key="6">
    <source>
        <dbReference type="SAM" id="MobiDB-lite"/>
    </source>
</evidence>
<dbReference type="InterPro" id="IPR037185">
    <property type="entry name" value="EmrE-like"/>
</dbReference>
<feature type="transmembrane region" description="Helical" evidence="7">
    <location>
        <begin position="275"/>
        <end position="295"/>
    </location>
</feature>
<feature type="transmembrane region" description="Helical" evidence="7">
    <location>
        <begin position="247"/>
        <end position="268"/>
    </location>
</feature>
<feature type="transmembrane region" description="Helical" evidence="7">
    <location>
        <begin position="20"/>
        <end position="39"/>
    </location>
</feature>
<evidence type="ECO:0000256" key="5">
    <source>
        <dbReference type="ARBA" id="ARBA00023136"/>
    </source>
</evidence>
<keyword evidence="10" id="KW-1185">Reference proteome</keyword>
<dbReference type="PANTHER" id="PTHR32322:SF2">
    <property type="entry name" value="EAMA DOMAIN-CONTAINING PROTEIN"/>
    <property type="match status" value="1"/>
</dbReference>
<gene>
    <name evidence="9" type="ORF">Mal4_32980</name>
</gene>
<keyword evidence="3 7" id="KW-0812">Transmembrane</keyword>
<feature type="transmembrane region" description="Helical" evidence="7">
    <location>
        <begin position="181"/>
        <end position="201"/>
    </location>
</feature>
<accession>A0A517Z929</accession>
<dbReference type="GO" id="GO:0016020">
    <property type="term" value="C:membrane"/>
    <property type="evidence" value="ECO:0007669"/>
    <property type="project" value="UniProtKB-SubCell"/>
</dbReference>
<comment type="similarity">
    <text evidence="2">Belongs to the EamA transporter family.</text>
</comment>
<dbReference type="PANTHER" id="PTHR32322">
    <property type="entry name" value="INNER MEMBRANE TRANSPORTER"/>
    <property type="match status" value="1"/>
</dbReference>
<keyword evidence="5 7" id="KW-0472">Membrane</keyword>
<feature type="transmembrane region" description="Helical" evidence="7">
    <location>
        <begin position="213"/>
        <end position="235"/>
    </location>
</feature>
<dbReference type="KEGG" id="mri:Mal4_32980"/>
<reference evidence="9 10" key="1">
    <citation type="submission" date="2019-02" db="EMBL/GenBank/DDBJ databases">
        <title>Deep-cultivation of Planctomycetes and their phenomic and genomic characterization uncovers novel biology.</title>
        <authorList>
            <person name="Wiegand S."/>
            <person name="Jogler M."/>
            <person name="Boedeker C."/>
            <person name="Pinto D."/>
            <person name="Vollmers J."/>
            <person name="Rivas-Marin E."/>
            <person name="Kohn T."/>
            <person name="Peeters S.H."/>
            <person name="Heuer A."/>
            <person name="Rast P."/>
            <person name="Oberbeckmann S."/>
            <person name="Bunk B."/>
            <person name="Jeske O."/>
            <person name="Meyerdierks A."/>
            <person name="Storesund J.E."/>
            <person name="Kallscheuer N."/>
            <person name="Luecker S."/>
            <person name="Lage O.M."/>
            <person name="Pohl T."/>
            <person name="Merkel B.J."/>
            <person name="Hornburger P."/>
            <person name="Mueller R.-W."/>
            <person name="Bruemmer F."/>
            <person name="Labrenz M."/>
            <person name="Spormann A.M."/>
            <person name="Op den Camp H."/>
            <person name="Overmann J."/>
            <person name="Amann R."/>
            <person name="Jetten M.S.M."/>
            <person name="Mascher T."/>
            <person name="Medema M.H."/>
            <person name="Devos D.P."/>
            <person name="Kaster A.-K."/>
            <person name="Ovreas L."/>
            <person name="Rohde M."/>
            <person name="Galperin M.Y."/>
            <person name="Jogler C."/>
        </authorList>
    </citation>
    <scope>NUCLEOTIDE SEQUENCE [LARGE SCALE GENOMIC DNA]</scope>
    <source>
        <strain evidence="9 10">Mal4</strain>
    </source>
</reference>
<dbReference type="Proteomes" id="UP000320496">
    <property type="component" value="Chromosome"/>
</dbReference>
<evidence type="ECO:0000256" key="1">
    <source>
        <dbReference type="ARBA" id="ARBA00004141"/>
    </source>
</evidence>
<feature type="transmembrane region" description="Helical" evidence="7">
    <location>
        <begin position="88"/>
        <end position="109"/>
    </location>
</feature>
<evidence type="ECO:0000313" key="10">
    <source>
        <dbReference type="Proteomes" id="UP000320496"/>
    </source>
</evidence>
<feature type="transmembrane region" description="Helical" evidence="7">
    <location>
        <begin position="115"/>
        <end position="134"/>
    </location>
</feature>
<dbReference type="AlphaFoldDB" id="A0A517Z929"/>
<proteinExistence type="inferred from homology"/>
<dbReference type="InterPro" id="IPR000620">
    <property type="entry name" value="EamA_dom"/>
</dbReference>
<evidence type="ECO:0000259" key="8">
    <source>
        <dbReference type="Pfam" id="PF00892"/>
    </source>
</evidence>
<evidence type="ECO:0000313" key="9">
    <source>
        <dbReference type="EMBL" id="QDU38966.1"/>
    </source>
</evidence>
<dbReference type="Pfam" id="PF00892">
    <property type="entry name" value="EamA"/>
    <property type="match status" value="1"/>
</dbReference>
<evidence type="ECO:0000256" key="3">
    <source>
        <dbReference type="ARBA" id="ARBA00022692"/>
    </source>
</evidence>
<keyword evidence="4 7" id="KW-1133">Transmembrane helix</keyword>
<comment type="subcellular location">
    <subcellularLocation>
        <location evidence="1">Membrane</location>
        <topology evidence="1">Multi-pass membrane protein</topology>
    </subcellularLocation>
</comment>